<dbReference type="Gene3D" id="3.90.960.10">
    <property type="entry name" value="YbaK/aminoacyl-tRNA synthetase-associated domain"/>
    <property type="match status" value="1"/>
</dbReference>
<dbReference type="InterPro" id="IPR002562">
    <property type="entry name" value="3'-5'_exonuclease_dom"/>
</dbReference>
<feature type="region of interest" description="Disordered" evidence="2">
    <location>
        <begin position="613"/>
        <end position="651"/>
    </location>
</feature>
<dbReference type="SMART" id="SM00248">
    <property type="entry name" value="ANK"/>
    <property type="match status" value="2"/>
</dbReference>
<feature type="compositionally biased region" description="Basic and acidic residues" evidence="2">
    <location>
        <begin position="1015"/>
        <end position="1029"/>
    </location>
</feature>
<dbReference type="InterPro" id="IPR036754">
    <property type="entry name" value="YbaK/aa-tRNA-synt-asso_dom_sf"/>
</dbReference>
<name>A0AAD3D4I3_9STRA</name>
<evidence type="ECO:0000313" key="5">
    <source>
        <dbReference type="EMBL" id="GFH57623.1"/>
    </source>
</evidence>
<feature type="compositionally biased region" description="Basic and acidic residues" evidence="2">
    <location>
        <begin position="675"/>
        <end position="685"/>
    </location>
</feature>
<accession>A0AAD3D4I3</accession>
<keyword evidence="1" id="KW-0040">ANK repeat</keyword>
<reference evidence="5 6" key="1">
    <citation type="journal article" date="2021" name="Sci. Rep.">
        <title>The genome of the diatom Chaetoceros tenuissimus carries an ancient integrated fragment of an extant virus.</title>
        <authorList>
            <person name="Hongo Y."/>
            <person name="Kimura K."/>
            <person name="Takaki Y."/>
            <person name="Yoshida Y."/>
            <person name="Baba S."/>
            <person name="Kobayashi G."/>
            <person name="Nagasaki K."/>
            <person name="Hano T."/>
            <person name="Tomaru Y."/>
        </authorList>
    </citation>
    <scope>NUCLEOTIDE SEQUENCE [LARGE SCALE GENOMIC DNA]</scope>
    <source>
        <strain evidence="5 6">NIES-3715</strain>
    </source>
</reference>
<dbReference type="Gene3D" id="1.25.40.20">
    <property type="entry name" value="Ankyrin repeat-containing domain"/>
    <property type="match status" value="1"/>
</dbReference>
<evidence type="ECO:0000256" key="2">
    <source>
        <dbReference type="SAM" id="MobiDB-lite"/>
    </source>
</evidence>
<sequence>MYSWTKIFWLVHSLSIIHTSFSFGITRVPKAKTLWSSESKLYSSQNRASPVLQNQTDPIEAPKHQNYRQIYKISDSFTSMEKLARRLSSCGVENFYFVNDNDETDQFEPIMNGDETLLQKVDYENIRKDPYVHVKTLVWKGIFLKNSTKTQSSSSSFQEEKKSNDMENKTFTNEDFHFYFVTALRVEDKVDMKRLRTIIKEEFKRKGTLILQMANRDEAEKITGFSSGSMPPGWHSVPFKLYIDDYIIESFNKTNANTSDDDDVREGRGIADNGEQYSKIFMSVGSGCTDYSLHVSLLDTMMSSVYLKEHIQVVDDLGIETSTMARSHMRYIASFTRARAIERNKENQKRISAKQKASRVFSVDVKMKQNSESGDQIRPIKLNRKLFHSTAKKKGRVDEVRRMIEILGEDFLSFMQTDNSSAEERFASEFNKNALHYAAWKGDIETVSLLIEECKKYEELKDPVNIISTGEGCYGKTPIFYAITQCRDDMVLHLLALGADLLIVNNKGQSPCSLAPNKLKPETCKLMFQTEESQMKMGGSFRDYRDTHSDERRYGDLDPRFIQLGDVNMDQDIQDELHLFERFRNISDDDERNALKEKHAVLKYAIPSRTLPVSVRNTDREMRQAIRNRDQEDKRKKKDKESDQESLPRSVRVTTPLWRQEGFIQKQEEKFQRKLKEEKERDVRISNKTRRKEKSQVDQNRIQLLDGTSIDMSLLPILELSNALSSESRGDQVTYEIVDDEAGIQALDFAIEETLSLVQDFGENALSTNNAIATSWGLDCEWRPSRMSGENNPVATLQLSTGSRSFIVDVQLLLQGGIVDSSTSLTSIEKALSETLSKLFSNKYICIIGFGIGQDLSKLAASFPHVPCFHLFNSVVDLYALSRLAYPDRPKSNMSSLQKVVAIFLRKSLDKTEQCSEWHLRPLRESQCQYASLDAAVLPTLFDKMLSSSEIVISDNDRFLAKNGGTLSSYRFTFLHDEGGCSYDIQMGTLKSNYMDLKFARQMWPTLKRAAPSLPEKRPSYVREQDPKKSTPIVKNDVPKKEKKKREDRIKRNAIELTTLAAALHDLPAPGSSMGYTKESCIENIVKKEVIDALPENSYLRYNRRGGMIEIGNCWLLFVNFGVGRVHHKYRNEFIDNGEKMTFTINPSRYEDGELLQNLLMPEDSEMYRKAVMLFVRGSTRETFLYCGQCTCDSHMINEDTDLVNLVLKMKDFHAMKDTDYMRIVSEN</sequence>
<feature type="compositionally biased region" description="Basic and acidic residues" evidence="2">
    <location>
        <begin position="1037"/>
        <end position="1047"/>
    </location>
</feature>
<dbReference type="Pfam" id="PF01612">
    <property type="entry name" value="DNA_pol_A_exo1"/>
    <property type="match status" value="1"/>
</dbReference>
<comment type="caution">
    <text evidence="5">The sequence shown here is derived from an EMBL/GenBank/DDBJ whole genome shotgun (WGS) entry which is preliminary data.</text>
</comment>
<feature type="signal peptide" evidence="3">
    <location>
        <begin position="1"/>
        <end position="22"/>
    </location>
</feature>
<gene>
    <name evidence="5" type="ORF">CTEN210_14099</name>
</gene>
<dbReference type="PANTHER" id="PTHR47765">
    <property type="entry name" value="3'-5' EXONUCLEASE DOMAIN-CONTAINING PROTEIN"/>
    <property type="match status" value="1"/>
</dbReference>
<dbReference type="InterPro" id="IPR036397">
    <property type="entry name" value="RNaseH_sf"/>
</dbReference>
<dbReference type="GO" id="GO:0008408">
    <property type="term" value="F:3'-5' exonuclease activity"/>
    <property type="evidence" value="ECO:0007669"/>
    <property type="project" value="InterPro"/>
</dbReference>
<dbReference type="SUPFAM" id="SSF53098">
    <property type="entry name" value="Ribonuclease H-like"/>
    <property type="match status" value="1"/>
</dbReference>
<evidence type="ECO:0000313" key="6">
    <source>
        <dbReference type="Proteomes" id="UP001054902"/>
    </source>
</evidence>
<dbReference type="Gene3D" id="3.30.420.10">
    <property type="entry name" value="Ribonuclease H-like superfamily/Ribonuclease H"/>
    <property type="match status" value="1"/>
</dbReference>
<dbReference type="GO" id="GO:0003676">
    <property type="term" value="F:nucleic acid binding"/>
    <property type="evidence" value="ECO:0007669"/>
    <property type="project" value="InterPro"/>
</dbReference>
<dbReference type="InterPro" id="IPR036770">
    <property type="entry name" value="Ankyrin_rpt-contain_sf"/>
</dbReference>
<feature type="chain" id="PRO_5042212947" description="3'-5' exonuclease domain-containing protein" evidence="3">
    <location>
        <begin position="23"/>
        <end position="1228"/>
    </location>
</feature>
<protein>
    <recommendedName>
        <fullName evidence="4">3'-5' exonuclease domain-containing protein</fullName>
    </recommendedName>
</protein>
<feature type="domain" description="3'-5' exonuclease" evidence="4">
    <location>
        <begin position="759"/>
        <end position="950"/>
    </location>
</feature>
<dbReference type="AlphaFoldDB" id="A0AAD3D4I3"/>
<feature type="compositionally biased region" description="Basic and acidic residues" evidence="2">
    <location>
        <begin position="617"/>
        <end position="643"/>
    </location>
</feature>
<dbReference type="Pfam" id="PF12796">
    <property type="entry name" value="Ank_2"/>
    <property type="match status" value="1"/>
</dbReference>
<dbReference type="SMART" id="SM00474">
    <property type="entry name" value="35EXOc"/>
    <property type="match status" value="1"/>
</dbReference>
<dbReference type="GO" id="GO:0002161">
    <property type="term" value="F:aminoacyl-tRNA deacylase activity"/>
    <property type="evidence" value="ECO:0007669"/>
    <property type="project" value="InterPro"/>
</dbReference>
<dbReference type="InterPro" id="IPR012337">
    <property type="entry name" value="RNaseH-like_sf"/>
</dbReference>
<dbReference type="SUPFAM" id="SSF48403">
    <property type="entry name" value="Ankyrin repeat"/>
    <property type="match status" value="1"/>
</dbReference>
<feature type="region of interest" description="Disordered" evidence="2">
    <location>
        <begin position="1015"/>
        <end position="1047"/>
    </location>
</feature>
<dbReference type="InterPro" id="IPR002110">
    <property type="entry name" value="Ankyrin_rpt"/>
</dbReference>
<proteinExistence type="predicted"/>
<evidence type="ECO:0000259" key="4">
    <source>
        <dbReference type="SMART" id="SM00474"/>
    </source>
</evidence>
<feature type="region of interest" description="Disordered" evidence="2">
    <location>
        <begin position="675"/>
        <end position="695"/>
    </location>
</feature>
<evidence type="ECO:0000256" key="1">
    <source>
        <dbReference type="PROSITE-ProRule" id="PRU00023"/>
    </source>
</evidence>
<feature type="repeat" description="ANK" evidence="1">
    <location>
        <begin position="474"/>
        <end position="506"/>
    </location>
</feature>
<dbReference type="PROSITE" id="PS50088">
    <property type="entry name" value="ANK_REPEAT"/>
    <property type="match status" value="1"/>
</dbReference>
<dbReference type="InterPro" id="IPR052408">
    <property type="entry name" value="Exonuclease_MUT-7-like"/>
</dbReference>
<organism evidence="5 6">
    <name type="scientific">Chaetoceros tenuissimus</name>
    <dbReference type="NCBI Taxonomy" id="426638"/>
    <lineage>
        <taxon>Eukaryota</taxon>
        <taxon>Sar</taxon>
        <taxon>Stramenopiles</taxon>
        <taxon>Ochrophyta</taxon>
        <taxon>Bacillariophyta</taxon>
        <taxon>Coscinodiscophyceae</taxon>
        <taxon>Chaetocerotophycidae</taxon>
        <taxon>Chaetocerotales</taxon>
        <taxon>Chaetocerotaceae</taxon>
        <taxon>Chaetoceros</taxon>
    </lineage>
</organism>
<keyword evidence="3" id="KW-0732">Signal</keyword>
<evidence type="ECO:0000256" key="3">
    <source>
        <dbReference type="SAM" id="SignalP"/>
    </source>
</evidence>
<dbReference type="SUPFAM" id="SSF55826">
    <property type="entry name" value="YbaK/ProRS associated domain"/>
    <property type="match status" value="1"/>
</dbReference>
<dbReference type="EMBL" id="BLLK01000058">
    <property type="protein sequence ID" value="GFH57623.1"/>
    <property type="molecule type" value="Genomic_DNA"/>
</dbReference>
<dbReference type="Proteomes" id="UP001054902">
    <property type="component" value="Unassembled WGS sequence"/>
</dbReference>
<keyword evidence="6" id="KW-1185">Reference proteome</keyword>
<dbReference type="PANTHER" id="PTHR47765:SF2">
    <property type="entry name" value="EXONUCLEASE MUT-7 HOMOLOG"/>
    <property type="match status" value="1"/>
</dbReference>